<dbReference type="PATRIC" id="fig|1193502.14.peg.1330"/>
<dbReference type="AlphaFoldDB" id="A0A1D7TJ83"/>
<accession>A0A1D7TJ83</accession>
<organism evidence="2 3">
    <name type="scientific">Sulfurospirillum halorespirans DSM 13726</name>
    <dbReference type="NCBI Taxonomy" id="1193502"/>
    <lineage>
        <taxon>Bacteria</taxon>
        <taxon>Pseudomonadati</taxon>
        <taxon>Campylobacterota</taxon>
        <taxon>Epsilonproteobacteria</taxon>
        <taxon>Campylobacterales</taxon>
        <taxon>Sulfurospirillaceae</taxon>
        <taxon>Sulfurospirillum</taxon>
    </lineage>
</organism>
<dbReference type="STRING" id="1193502.SHALO_1310"/>
<proteinExistence type="predicted"/>
<name>A0A1D7TJ83_9BACT</name>
<dbReference type="EMBL" id="CP017111">
    <property type="protein sequence ID" value="AOO65088.1"/>
    <property type="molecule type" value="Genomic_DNA"/>
</dbReference>
<dbReference type="InterPro" id="IPR023210">
    <property type="entry name" value="NADP_OxRdtase_dom"/>
</dbReference>
<keyword evidence="3" id="KW-1185">Reference proteome</keyword>
<evidence type="ECO:0000313" key="3">
    <source>
        <dbReference type="Proteomes" id="UP000094609"/>
    </source>
</evidence>
<dbReference type="Gene3D" id="3.20.20.100">
    <property type="entry name" value="NADP-dependent oxidoreductase domain"/>
    <property type="match status" value="1"/>
</dbReference>
<sequence length="375" mass="43064">MCLTYATAEATYNFAKRFAHYKDFYARHNGLIFSKLGFGTFKKEPYKEENYIFDYKEALKTAIKSGVNVIDTAINYRYQQSEREIGEVLEELFARDEVKREELIICSKGGFVPLDFPFPANPYEWISEHIIQKGLATTQDIELDQHCMTPAFLKDSLDRSLSNLHVECLDIYFLHNPETQLTRIGYNHFLKKLEEIFASFEEHVREGKIKSYGIAVWNAFTYEEGNSEYINLEDVYDVACLVGGSNHHFKYIQLPFNIAKTNAYSVPNQKMRDGNYYTPLQVAHKLGLGVMSSSSLLQMHLFQKPFKPEVGYLLDSKMELQSDVQLALQFVRSTRGIITSLFSSSKSEHVSSNLSIASIPATNSAKYNLLFKVER</sequence>
<reference evidence="3" key="1">
    <citation type="submission" date="2016-08" db="EMBL/GenBank/DDBJ databases">
        <title>Complete genome sequence of the organohalide-respiring Epsilonproteobacterium Sulfurospirillum halorespirans.</title>
        <authorList>
            <person name="Goris T."/>
            <person name="Zimmermann J."/>
            <person name="Schenz B."/>
            <person name="Lemos M."/>
            <person name="Hackermueller J."/>
            <person name="Diekert G."/>
        </authorList>
    </citation>
    <scope>NUCLEOTIDE SEQUENCE [LARGE SCALE GENOMIC DNA]</scope>
    <source>
        <strain>DSM 13726</strain>
        <strain evidence="3">PCE-M2</strain>
    </source>
</reference>
<dbReference type="CDD" id="cd19099">
    <property type="entry name" value="AKR_unchar"/>
    <property type="match status" value="1"/>
</dbReference>
<dbReference type="SUPFAM" id="SSF51430">
    <property type="entry name" value="NAD(P)-linked oxidoreductase"/>
    <property type="match status" value="1"/>
</dbReference>
<dbReference type="InterPro" id="IPR036812">
    <property type="entry name" value="NAD(P)_OxRdtase_dom_sf"/>
</dbReference>
<dbReference type="KEGG" id="shal:SHALO_1310"/>
<dbReference type="PANTHER" id="PTHR42686:SF1">
    <property type="entry name" value="GH17980P-RELATED"/>
    <property type="match status" value="1"/>
</dbReference>
<dbReference type="GO" id="GO:0005829">
    <property type="term" value="C:cytosol"/>
    <property type="evidence" value="ECO:0007669"/>
    <property type="project" value="TreeGrafter"/>
</dbReference>
<dbReference type="InterPro" id="IPR020471">
    <property type="entry name" value="AKR"/>
</dbReference>
<feature type="domain" description="NADP-dependent oxidoreductase" evidence="1">
    <location>
        <begin position="35"/>
        <end position="361"/>
    </location>
</feature>
<dbReference type="PANTHER" id="PTHR42686">
    <property type="entry name" value="GH17980P-RELATED"/>
    <property type="match status" value="1"/>
</dbReference>
<evidence type="ECO:0000313" key="2">
    <source>
        <dbReference type="EMBL" id="AOO65088.1"/>
    </source>
</evidence>
<evidence type="ECO:0000259" key="1">
    <source>
        <dbReference type="Pfam" id="PF00248"/>
    </source>
</evidence>
<dbReference type="RefSeq" id="WP_238585306.1">
    <property type="nucleotide sequence ID" value="NZ_CP017111.1"/>
</dbReference>
<gene>
    <name evidence="2" type="ORF">SHALO_1310</name>
</gene>
<dbReference type="Pfam" id="PF00248">
    <property type="entry name" value="Aldo_ket_red"/>
    <property type="match status" value="1"/>
</dbReference>
<dbReference type="Proteomes" id="UP000094609">
    <property type="component" value="Chromosome"/>
</dbReference>
<dbReference type="GO" id="GO:0016491">
    <property type="term" value="F:oxidoreductase activity"/>
    <property type="evidence" value="ECO:0007669"/>
    <property type="project" value="InterPro"/>
</dbReference>
<protein>
    <submittedName>
        <fullName evidence="2">Aldo_keto_red family protein</fullName>
    </submittedName>
</protein>